<evidence type="ECO:0000313" key="7">
    <source>
        <dbReference type="Proteomes" id="UP001180020"/>
    </source>
</evidence>
<feature type="compositionally biased region" description="Basic and acidic residues" evidence="4">
    <location>
        <begin position="745"/>
        <end position="773"/>
    </location>
</feature>
<keyword evidence="2" id="KW-0863">Zinc-finger</keyword>
<evidence type="ECO:0000256" key="1">
    <source>
        <dbReference type="ARBA" id="ARBA00022723"/>
    </source>
</evidence>
<sequence>MSAPHQPPHPSFTFLPQLPAPTNPNPNPNPPPPPPPDLPTAISTLHTLLSSAEDTITSISKFFSLKTLELNEDEDDSVACPFDPRHRTPPESVFQHSLRCPSSPPLPLDLDLLFASLRYQKTLQSQAELARDNRFVGVPPDSDLCFSINTDYEENPCFSSSFFYRDCPGVVTFAGTSLRDSSTDDRTFVLPATLSGECSNFSDGLGGLSEQRVGILPSELWALRREVGAWADYPVSYSYVVLRVASCLRWARTSGLQRWVILNSLRYGILIDPAMRDHIFLLLNLCLRVIWREAFCSLEVVCGKDLSAGDGFVDPKGVRFECPQLVTALVWFTLQMDVLYGESNGKLFVIDMFKQSLFQAGSDALLNPLAEKALTQAWTLEEVDVGRKSSGDVDSKISNGMILEGPSEHPSIKGKNLCEDEIVGSSQVFVSQVAAAVAALHERSFMEKRIKELHFAQPQPKSQLINDYSYITMKANEERGKRSNYRAILEHDGLVWQQPRNQGPNTFKTREEQLAAERDYKRRRMSYRGKKVKRTQIDVLRDIIEEHMDEIKQAGGIGCFVKGATGTGMFLPESTFGSNLTSTFYGLKNSGHESSEVERKDSHVDGKMLYGGCDVMSVMPDDFLCQDRSSLNNGFENAHQQQGDDFHSRRGGQGRTSKYGQHIEHESRSTLSYQSHSHSHWPYDKKERHSMETTMVRKDSSVSSHRSMYQNLRSSSTSDQVNDCNKGNFDQRLENKSRHRRRNEGHKSGPSDSEHGFEDRYNPGSFEKCKDTR</sequence>
<protein>
    <recommendedName>
        <fullName evidence="5">CHHC U11-48K-type domain-containing protein</fullName>
    </recommendedName>
</protein>
<reference evidence="6" key="1">
    <citation type="journal article" date="2023" name="Nat. Commun.">
        <title>Diploid and tetraploid genomes of Acorus and the evolution of monocots.</title>
        <authorList>
            <person name="Ma L."/>
            <person name="Liu K.W."/>
            <person name="Li Z."/>
            <person name="Hsiao Y.Y."/>
            <person name="Qi Y."/>
            <person name="Fu T."/>
            <person name="Tang G.D."/>
            <person name="Zhang D."/>
            <person name="Sun W.H."/>
            <person name="Liu D.K."/>
            <person name="Li Y."/>
            <person name="Chen G.Z."/>
            <person name="Liu X.D."/>
            <person name="Liao X.Y."/>
            <person name="Jiang Y.T."/>
            <person name="Yu X."/>
            <person name="Hao Y."/>
            <person name="Huang J."/>
            <person name="Zhao X.W."/>
            <person name="Ke S."/>
            <person name="Chen Y.Y."/>
            <person name="Wu W.L."/>
            <person name="Hsu J.L."/>
            <person name="Lin Y.F."/>
            <person name="Huang M.D."/>
            <person name="Li C.Y."/>
            <person name="Huang L."/>
            <person name="Wang Z.W."/>
            <person name="Zhao X."/>
            <person name="Zhong W.Y."/>
            <person name="Peng D.H."/>
            <person name="Ahmad S."/>
            <person name="Lan S."/>
            <person name="Zhang J.S."/>
            <person name="Tsai W.C."/>
            <person name="Van de Peer Y."/>
            <person name="Liu Z.J."/>
        </authorList>
    </citation>
    <scope>NUCLEOTIDE SEQUENCE</scope>
    <source>
        <strain evidence="6">CP</strain>
    </source>
</reference>
<dbReference type="EMBL" id="JAUJYO010000006">
    <property type="protein sequence ID" value="KAK1314715.1"/>
    <property type="molecule type" value="Genomic_DNA"/>
</dbReference>
<comment type="caution">
    <text evidence="6">The sequence shown here is derived from an EMBL/GenBank/DDBJ whole genome shotgun (WGS) entry which is preliminary data.</text>
</comment>
<evidence type="ECO:0000256" key="4">
    <source>
        <dbReference type="SAM" id="MobiDB-lite"/>
    </source>
</evidence>
<keyword evidence="1" id="KW-0479">Metal-binding</keyword>
<feature type="region of interest" description="Disordered" evidence="4">
    <location>
        <begin position="1"/>
        <end position="39"/>
    </location>
</feature>
<feature type="region of interest" description="Disordered" evidence="4">
    <location>
        <begin position="634"/>
        <end position="773"/>
    </location>
</feature>
<dbReference type="InterPro" id="IPR022776">
    <property type="entry name" value="TRM13/UPF0224_CHHC_Znf_dom"/>
</dbReference>
<dbReference type="PANTHER" id="PTHR21402">
    <property type="entry name" value="GAMETOCYTE SPECIFIC FACTOR 1-RELATED"/>
    <property type="match status" value="1"/>
</dbReference>
<feature type="domain" description="CHHC U11-48K-type" evidence="5">
    <location>
        <begin position="77"/>
        <end position="104"/>
    </location>
</feature>
<feature type="compositionally biased region" description="Pro residues" evidence="4">
    <location>
        <begin position="1"/>
        <end position="10"/>
    </location>
</feature>
<evidence type="ECO:0000259" key="5">
    <source>
        <dbReference type="PROSITE" id="PS51800"/>
    </source>
</evidence>
<keyword evidence="3" id="KW-0862">Zinc</keyword>
<keyword evidence="7" id="KW-1185">Reference proteome</keyword>
<feature type="compositionally biased region" description="Polar residues" evidence="4">
    <location>
        <begin position="701"/>
        <end position="725"/>
    </location>
</feature>
<accession>A0AAV9EPE8</accession>
<feature type="compositionally biased region" description="Basic and acidic residues" evidence="4">
    <location>
        <begin position="681"/>
        <end position="700"/>
    </location>
</feature>
<feature type="compositionally biased region" description="Pro residues" evidence="4">
    <location>
        <begin position="18"/>
        <end position="38"/>
    </location>
</feature>
<evidence type="ECO:0000256" key="2">
    <source>
        <dbReference type="ARBA" id="ARBA00022771"/>
    </source>
</evidence>
<dbReference type="AlphaFoldDB" id="A0AAV9EPE8"/>
<reference evidence="6" key="2">
    <citation type="submission" date="2023-06" db="EMBL/GenBank/DDBJ databases">
        <authorList>
            <person name="Ma L."/>
            <person name="Liu K.-W."/>
            <person name="Li Z."/>
            <person name="Hsiao Y.-Y."/>
            <person name="Qi Y."/>
            <person name="Fu T."/>
            <person name="Tang G."/>
            <person name="Zhang D."/>
            <person name="Sun W.-H."/>
            <person name="Liu D.-K."/>
            <person name="Li Y."/>
            <person name="Chen G.-Z."/>
            <person name="Liu X.-D."/>
            <person name="Liao X.-Y."/>
            <person name="Jiang Y.-T."/>
            <person name="Yu X."/>
            <person name="Hao Y."/>
            <person name="Huang J."/>
            <person name="Zhao X.-W."/>
            <person name="Ke S."/>
            <person name="Chen Y.-Y."/>
            <person name="Wu W.-L."/>
            <person name="Hsu J.-L."/>
            <person name="Lin Y.-F."/>
            <person name="Huang M.-D."/>
            <person name="Li C.-Y."/>
            <person name="Huang L."/>
            <person name="Wang Z.-W."/>
            <person name="Zhao X."/>
            <person name="Zhong W.-Y."/>
            <person name="Peng D.-H."/>
            <person name="Ahmad S."/>
            <person name="Lan S."/>
            <person name="Zhang J.-S."/>
            <person name="Tsai W.-C."/>
            <person name="Van De Peer Y."/>
            <person name="Liu Z.-J."/>
        </authorList>
    </citation>
    <scope>NUCLEOTIDE SEQUENCE</scope>
    <source>
        <strain evidence="6">CP</strain>
        <tissue evidence="6">Leaves</tissue>
    </source>
</reference>
<organism evidence="6 7">
    <name type="scientific">Acorus calamus</name>
    <name type="common">Sweet flag</name>
    <dbReference type="NCBI Taxonomy" id="4465"/>
    <lineage>
        <taxon>Eukaryota</taxon>
        <taxon>Viridiplantae</taxon>
        <taxon>Streptophyta</taxon>
        <taxon>Embryophyta</taxon>
        <taxon>Tracheophyta</taxon>
        <taxon>Spermatophyta</taxon>
        <taxon>Magnoliopsida</taxon>
        <taxon>Liliopsida</taxon>
        <taxon>Acoraceae</taxon>
        <taxon>Acorus</taxon>
    </lineage>
</organism>
<proteinExistence type="predicted"/>
<dbReference type="PANTHER" id="PTHR21402:SF10">
    <property type="entry name" value="U11_U12 SMALL NUCLEAR RIBONUCLEOPROTEIN 48 KDA PROTEIN"/>
    <property type="match status" value="1"/>
</dbReference>
<gene>
    <name evidence="6" type="ORF">QJS10_CPA06g01101</name>
</gene>
<dbReference type="InterPro" id="IPR051591">
    <property type="entry name" value="UPF0224_FAM112_RNA_Proc"/>
</dbReference>
<dbReference type="PROSITE" id="PS51800">
    <property type="entry name" value="ZF_CHHC_U11_48K"/>
    <property type="match status" value="1"/>
</dbReference>
<evidence type="ECO:0000256" key="3">
    <source>
        <dbReference type="ARBA" id="ARBA00022833"/>
    </source>
</evidence>
<name>A0AAV9EPE8_ACOCL</name>
<dbReference type="Proteomes" id="UP001180020">
    <property type="component" value="Unassembled WGS sequence"/>
</dbReference>
<dbReference type="GO" id="GO:0008270">
    <property type="term" value="F:zinc ion binding"/>
    <property type="evidence" value="ECO:0007669"/>
    <property type="project" value="UniProtKB-KW"/>
</dbReference>
<evidence type="ECO:0000313" key="6">
    <source>
        <dbReference type="EMBL" id="KAK1314715.1"/>
    </source>
</evidence>